<dbReference type="Gene3D" id="3.40.50.300">
    <property type="entry name" value="P-loop containing nucleotide triphosphate hydrolases"/>
    <property type="match status" value="1"/>
</dbReference>
<dbReference type="GO" id="GO:0016887">
    <property type="term" value="F:ATP hydrolysis activity"/>
    <property type="evidence" value="ECO:0007669"/>
    <property type="project" value="InterPro"/>
</dbReference>
<protein>
    <submittedName>
        <fullName evidence="5">Phospholipid/cholesterol/gamma-HCH transport system ATP-binding protein</fullName>
    </submittedName>
</protein>
<dbReference type="InterPro" id="IPR017871">
    <property type="entry name" value="ABC_transporter-like_CS"/>
</dbReference>
<dbReference type="RefSeq" id="WP_073583442.1">
    <property type="nucleotide sequence ID" value="NZ_CBCSEA010000020.1"/>
</dbReference>
<dbReference type="SMART" id="SM00382">
    <property type="entry name" value="AAA"/>
    <property type="match status" value="1"/>
</dbReference>
<dbReference type="EMBL" id="FRYK01000002">
    <property type="protein sequence ID" value="SHO73397.1"/>
    <property type="molecule type" value="Genomic_DNA"/>
</dbReference>
<proteinExistence type="predicted"/>
<dbReference type="GO" id="GO:0005524">
    <property type="term" value="F:ATP binding"/>
    <property type="evidence" value="ECO:0007669"/>
    <property type="project" value="UniProtKB-KW"/>
</dbReference>
<dbReference type="Proteomes" id="UP000184611">
    <property type="component" value="Unassembled WGS sequence"/>
</dbReference>
<dbReference type="PROSITE" id="PS50893">
    <property type="entry name" value="ABC_TRANSPORTER_2"/>
    <property type="match status" value="1"/>
</dbReference>
<feature type="domain" description="ABC transporter" evidence="4">
    <location>
        <begin position="2"/>
        <end position="238"/>
    </location>
</feature>
<evidence type="ECO:0000256" key="3">
    <source>
        <dbReference type="ARBA" id="ARBA00022840"/>
    </source>
</evidence>
<evidence type="ECO:0000313" key="5">
    <source>
        <dbReference type="EMBL" id="SHO73397.1"/>
    </source>
</evidence>
<dbReference type="STRING" id="416016.SAMN05443547_1754"/>
<dbReference type="InterPro" id="IPR003593">
    <property type="entry name" value="AAA+_ATPase"/>
</dbReference>
<dbReference type="PROSITE" id="PS00211">
    <property type="entry name" value="ABC_TRANSPORTER_1"/>
    <property type="match status" value="1"/>
</dbReference>
<reference evidence="6" key="1">
    <citation type="submission" date="2016-12" db="EMBL/GenBank/DDBJ databases">
        <authorList>
            <person name="Varghese N."/>
            <person name="Submissions S."/>
        </authorList>
    </citation>
    <scope>NUCLEOTIDE SEQUENCE [LARGE SCALE GENOMIC DNA]</scope>
    <source>
        <strain evidence="6">DSM 18830</strain>
    </source>
</reference>
<keyword evidence="2" id="KW-0547">Nucleotide-binding</keyword>
<evidence type="ECO:0000313" key="6">
    <source>
        <dbReference type="Proteomes" id="UP000184611"/>
    </source>
</evidence>
<dbReference type="SUPFAM" id="SSF52540">
    <property type="entry name" value="P-loop containing nucleoside triphosphate hydrolases"/>
    <property type="match status" value="1"/>
</dbReference>
<keyword evidence="6" id="KW-1185">Reference proteome</keyword>
<dbReference type="InterPro" id="IPR027417">
    <property type="entry name" value="P-loop_NTPase"/>
</dbReference>
<gene>
    <name evidence="5" type="ORF">SAMN05443547_1754</name>
</gene>
<dbReference type="PANTHER" id="PTHR43023:SF6">
    <property type="entry name" value="INTERMEMBRANE PHOSPHOLIPID TRANSPORT SYSTEM ATP-BINDING PROTEIN MLAF"/>
    <property type="match status" value="1"/>
</dbReference>
<evidence type="ECO:0000256" key="2">
    <source>
        <dbReference type="ARBA" id="ARBA00022741"/>
    </source>
</evidence>
<sequence>MIEVKNIVKKFGEQTVLKGVSTRFEAGMTNLIIGQSGSGKTVFLKSLLGIHTPDSGTISFDGRIYSELSNDERRELRTEIGMVFQGSALFDSMTVEENIGFPLKMFTNKSTKEIKERVDFVIDRVHLVNAHHKRPSEISGGMQKRVAIARAIVNNPKYLFCDEPNSGLDPKTAIVIDNLIQEITQEYNITTVINTHDMNSVMEIGEKIVFLKNGLLEWEGSNKEIFKTDNEAVTDFVYSSELFKRVRKMYLEDDVIE</sequence>
<dbReference type="OrthoDB" id="9802264at2"/>
<keyword evidence="1" id="KW-0813">Transport</keyword>
<accession>A0A1M7ZXN2</accession>
<dbReference type="AlphaFoldDB" id="A0A1M7ZXN2"/>
<evidence type="ECO:0000259" key="4">
    <source>
        <dbReference type="PROSITE" id="PS50893"/>
    </source>
</evidence>
<name>A0A1M7ZXN2_9FLAO</name>
<dbReference type="Pfam" id="PF00005">
    <property type="entry name" value="ABC_tran"/>
    <property type="match status" value="1"/>
</dbReference>
<evidence type="ECO:0000256" key="1">
    <source>
        <dbReference type="ARBA" id="ARBA00022448"/>
    </source>
</evidence>
<organism evidence="5 6">
    <name type="scientific">Flavobacterium cucumis</name>
    <dbReference type="NCBI Taxonomy" id="416016"/>
    <lineage>
        <taxon>Bacteria</taxon>
        <taxon>Pseudomonadati</taxon>
        <taxon>Bacteroidota</taxon>
        <taxon>Flavobacteriia</taxon>
        <taxon>Flavobacteriales</taxon>
        <taxon>Flavobacteriaceae</taxon>
        <taxon>Flavobacterium</taxon>
    </lineage>
</organism>
<dbReference type="InterPro" id="IPR003439">
    <property type="entry name" value="ABC_transporter-like_ATP-bd"/>
</dbReference>
<dbReference type="PANTHER" id="PTHR43023">
    <property type="entry name" value="PROTEIN TRIGALACTOSYLDIACYLGLYCEROL 3, CHLOROPLASTIC"/>
    <property type="match status" value="1"/>
</dbReference>
<keyword evidence="3 5" id="KW-0067">ATP-binding</keyword>